<gene>
    <name evidence="1" type="ORF">GFD25_02320</name>
</gene>
<comment type="caution">
    <text evidence="1">The sequence shown here is derived from an EMBL/GenBank/DDBJ whole genome shotgun (WGS) entry which is preliminary data.</text>
</comment>
<proteinExistence type="predicted"/>
<reference evidence="1 2" key="1">
    <citation type="submission" date="2019-10" db="EMBL/GenBank/DDBJ databases">
        <title>Bifidobacterium from non-human primates.</title>
        <authorList>
            <person name="Modesto M."/>
        </authorList>
    </citation>
    <scope>NUCLEOTIDE SEQUENCE [LARGE SCALE GENOMIC DNA]</scope>
    <source>
        <strain evidence="1 2">TRE17</strain>
    </source>
</reference>
<keyword evidence="2" id="KW-1185">Reference proteome</keyword>
<accession>A0A6N9Z2S5</accession>
<sequence>MAIQRPNRIFAGLSAAAMLRLEYGWNLHQDGTVFLASPTGGTSRSYGSICHISMQSPPISMVTRTRERTGVVTSLVANMPPDVTSYTGTIVDAVRITAPERTLVDCGLRYSFSQALPMFDSALRRDLVTRESILEICDGLHADCGPVLRLLHYANPLNENGGESLCYATVIEEGFAVPELQHVFLDPDAPWVKHRADFVWHTQDGRIIVLEYDGTGKYVDPAMTGRRGIQDVVHEERKREDTLRNAGVTRIIRTNYDEVRQRHPLRHKLLDANVPMAVMYPVYERETDILGNER</sequence>
<dbReference type="AlphaFoldDB" id="A0A6N9Z2S5"/>
<organism evidence="1 2">
    <name type="scientific">Bifidobacterium aerophilum</name>
    <dbReference type="NCBI Taxonomy" id="1798155"/>
    <lineage>
        <taxon>Bacteria</taxon>
        <taxon>Bacillati</taxon>
        <taxon>Actinomycetota</taxon>
        <taxon>Actinomycetes</taxon>
        <taxon>Bifidobacteriales</taxon>
        <taxon>Bifidobacteriaceae</taxon>
        <taxon>Bifidobacterium</taxon>
    </lineage>
</organism>
<name>A0A6N9Z2S5_9BIFI</name>
<evidence type="ECO:0000313" key="2">
    <source>
        <dbReference type="Proteomes" id="UP000469194"/>
    </source>
</evidence>
<dbReference type="EMBL" id="WHZW01000004">
    <property type="protein sequence ID" value="NEG88862.1"/>
    <property type="molecule type" value="Genomic_DNA"/>
</dbReference>
<dbReference type="Proteomes" id="UP000469194">
    <property type="component" value="Unassembled WGS sequence"/>
</dbReference>
<protein>
    <submittedName>
        <fullName evidence="1">CTP synthase</fullName>
    </submittedName>
</protein>
<evidence type="ECO:0000313" key="1">
    <source>
        <dbReference type="EMBL" id="NEG88862.1"/>
    </source>
</evidence>